<keyword evidence="1" id="KW-0812">Transmembrane</keyword>
<evidence type="ECO:0000313" key="3">
    <source>
        <dbReference type="Proteomes" id="UP000476055"/>
    </source>
</evidence>
<evidence type="ECO:0000256" key="1">
    <source>
        <dbReference type="SAM" id="Phobius"/>
    </source>
</evidence>
<organism evidence="2 3">
    <name type="scientific">Waltera intestinalis</name>
    <dbReference type="NCBI Taxonomy" id="2606635"/>
    <lineage>
        <taxon>Bacteria</taxon>
        <taxon>Bacillati</taxon>
        <taxon>Bacillota</taxon>
        <taxon>Clostridia</taxon>
        <taxon>Lachnospirales</taxon>
        <taxon>Lachnospiraceae</taxon>
        <taxon>Waltera</taxon>
    </lineage>
</organism>
<dbReference type="Proteomes" id="UP000476055">
    <property type="component" value="Unassembled WGS sequence"/>
</dbReference>
<keyword evidence="1" id="KW-1133">Transmembrane helix</keyword>
<sequence length="128" mass="14980">MLNEEKIILMTQMASYEENEGKKNMAIGRYFRSDYIAIQVLKSVLCATIAYAVCFALFIFYDFETFMQDIYKMDLVSFAKNVLMYYGITVVVYGIASYLICSLRYARAKKSLKCYYNNLKKLNSIYNE</sequence>
<dbReference type="AlphaFoldDB" id="A0A6L5YGE3"/>
<proteinExistence type="predicted"/>
<feature type="transmembrane region" description="Helical" evidence="1">
    <location>
        <begin position="40"/>
        <end position="63"/>
    </location>
</feature>
<protein>
    <submittedName>
        <fullName evidence="2">Uncharacterized protein</fullName>
    </submittedName>
</protein>
<evidence type="ECO:0000313" key="2">
    <source>
        <dbReference type="EMBL" id="MST57386.1"/>
    </source>
</evidence>
<feature type="transmembrane region" description="Helical" evidence="1">
    <location>
        <begin position="83"/>
        <end position="103"/>
    </location>
</feature>
<dbReference type="EMBL" id="VUMU01000003">
    <property type="protein sequence ID" value="MST57386.1"/>
    <property type="molecule type" value="Genomic_DNA"/>
</dbReference>
<name>A0A6L5YGE3_9FIRM</name>
<comment type="caution">
    <text evidence="2">The sequence shown here is derived from an EMBL/GenBank/DDBJ whole genome shotgun (WGS) entry which is preliminary data.</text>
</comment>
<keyword evidence="1" id="KW-0472">Membrane</keyword>
<dbReference type="RefSeq" id="WP_022154091.1">
    <property type="nucleotide sequence ID" value="NZ_VUMU01000003.1"/>
</dbReference>
<gene>
    <name evidence="2" type="ORF">FYJ59_03875</name>
</gene>
<reference evidence="2 3" key="1">
    <citation type="submission" date="2019-08" db="EMBL/GenBank/DDBJ databases">
        <title>In-depth cultivation of the pig gut microbiome towards novel bacterial diversity and tailored functional studies.</title>
        <authorList>
            <person name="Wylensek D."/>
            <person name="Hitch T.C.A."/>
            <person name="Clavel T."/>
        </authorList>
    </citation>
    <scope>NUCLEOTIDE SEQUENCE [LARGE SCALE GENOMIC DNA]</scope>
    <source>
        <strain evidence="2 3">WCA3-601-WT-6H</strain>
    </source>
</reference>
<accession>A0A6L5YGE3</accession>
<keyword evidence="3" id="KW-1185">Reference proteome</keyword>